<feature type="transmembrane region" description="Helical" evidence="5">
    <location>
        <begin position="271"/>
        <end position="293"/>
    </location>
</feature>
<organism evidence="7 8">
    <name type="scientific">Parthenolecanium corni</name>
    <dbReference type="NCBI Taxonomy" id="536013"/>
    <lineage>
        <taxon>Eukaryota</taxon>
        <taxon>Metazoa</taxon>
        <taxon>Ecdysozoa</taxon>
        <taxon>Arthropoda</taxon>
        <taxon>Hexapoda</taxon>
        <taxon>Insecta</taxon>
        <taxon>Pterygota</taxon>
        <taxon>Neoptera</taxon>
        <taxon>Paraneoptera</taxon>
        <taxon>Hemiptera</taxon>
        <taxon>Sternorrhyncha</taxon>
        <taxon>Coccoidea</taxon>
        <taxon>Coccidae</taxon>
        <taxon>Parthenolecanium</taxon>
    </lineage>
</organism>
<feature type="transmembrane region" description="Helical" evidence="5">
    <location>
        <begin position="372"/>
        <end position="391"/>
    </location>
</feature>
<dbReference type="PROSITE" id="PS50850">
    <property type="entry name" value="MFS"/>
    <property type="match status" value="1"/>
</dbReference>
<evidence type="ECO:0000256" key="2">
    <source>
        <dbReference type="ARBA" id="ARBA00022692"/>
    </source>
</evidence>
<feature type="transmembrane region" description="Helical" evidence="5">
    <location>
        <begin position="300"/>
        <end position="322"/>
    </location>
</feature>
<feature type="transmembrane region" description="Helical" evidence="5">
    <location>
        <begin position="87"/>
        <end position="110"/>
    </location>
</feature>
<evidence type="ECO:0000256" key="3">
    <source>
        <dbReference type="ARBA" id="ARBA00022989"/>
    </source>
</evidence>
<dbReference type="FunFam" id="1.20.1250.20:FF:000249">
    <property type="entry name" value="facilitated trehalose transporter Tret1"/>
    <property type="match status" value="1"/>
</dbReference>
<dbReference type="InterPro" id="IPR005828">
    <property type="entry name" value="MFS_sugar_transport-like"/>
</dbReference>
<dbReference type="PANTHER" id="PTHR48021:SF32">
    <property type="entry name" value="FACILITATED TREHALOSE TRANSPORTER TRET1-2 HOMOLOG-LIKE PROTEIN"/>
    <property type="match status" value="1"/>
</dbReference>
<evidence type="ECO:0000313" key="7">
    <source>
        <dbReference type="EMBL" id="KAK7575577.1"/>
    </source>
</evidence>
<feature type="transmembrane region" description="Helical" evidence="5">
    <location>
        <begin position="65"/>
        <end position="81"/>
    </location>
</feature>
<dbReference type="PRINTS" id="PR00171">
    <property type="entry name" value="SUGRTRNSPORT"/>
</dbReference>
<feature type="transmembrane region" description="Helical" evidence="5">
    <location>
        <begin position="38"/>
        <end position="58"/>
    </location>
</feature>
<reference evidence="7 8" key="1">
    <citation type="submission" date="2024-03" db="EMBL/GenBank/DDBJ databases">
        <title>Adaptation during the transition from Ophiocordyceps entomopathogen to insect associate is accompanied by gene loss and intensified selection.</title>
        <authorList>
            <person name="Ward C.M."/>
            <person name="Onetto C.A."/>
            <person name="Borneman A.R."/>
        </authorList>
    </citation>
    <scope>NUCLEOTIDE SEQUENCE [LARGE SCALE GENOMIC DNA]</scope>
    <source>
        <strain evidence="7">AWRI1</strain>
        <tissue evidence="7">Single Adult Female</tissue>
    </source>
</reference>
<feature type="domain" description="Major facilitator superfamily (MFS) profile" evidence="6">
    <location>
        <begin position="1"/>
        <end position="426"/>
    </location>
</feature>
<comment type="subcellular location">
    <subcellularLocation>
        <location evidence="1">Membrane</location>
        <topology evidence="1">Multi-pass membrane protein</topology>
    </subcellularLocation>
</comment>
<evidence type="ECO:0000259" key="6">
    <source>
        <dbReference type="PROSITE" id="PS50850"/>
    </source>
</evidence>
<feature type="transmembrane region" description="Helical" evidence="5">
    <location>
        <begin position="150"/>
        <end position="168"/>
    </location>
</feature>
<accession>A0AAN9TJG4</accession>
<dbReference type="EMBL" id="JBBCAQ010000036">
    <property type="protein sequence ID" value="KAK7575577.1"/>
    <property type="molecule type" value="Genomic_DNA"/>
</dbReference>
<comment type="caution">
    <text evidence="7">The sequence shown here is derived from an EMBL/GenBank/DDBJ whole genome shotgun (WGS) entry which is preliminary data.</text>
</comment>
<sequence>MCQGYSAVLLPQLLHGVSDSREEMDGPTLRINAEEASWIASLGVLSNPVGALLSGVLMDMCGRKTTICYTTLPFLFGWTLIGLSDDMFTLCLGRCISGLAIGMSSSCYVYVAEISTPTSRGFLSAIGPVFVSLGVLIVYCLGYVTDWKVIAYVCSATAVLTFIATLFLPESPSWLATNGSVKEATKALMWFRKDQATTDSELADILETVKISRNSKPRSLREMFCYCKRSAVWKPFLILLTFFIFQEMSGIYIVLYYAVDFFNHVGAFYNDYVASIMVGSLRFLVSIVGAACIQHFRRKIMATTSGILMAVSMAAAAIYEHFYSTWPFEQRPMAWIPLVSILVNVSASMLGMLQLPWLMIGELFPLAVRGTMGGLISSLAYLFIFITVKFYPTIMSSLQIDGTMWLFSAASVLAAIFVLLYLPETKDKSLFQIERAFTKNESGESKENLPSSIITQQNVIVPTVSLAVECKKI</sequence>
<dbReference type="SUPFAM" id="SSF103473">
    <property type="entry name" value="MFS general substrate transporter"/>
    <property type="match status" value="1"/>
</dbReference>
<dbReference type="GO" id="GO:0016020">
    <property type="term" value="C:membrane"/>
    <property type="evidence" value="ECO:0007669"/>
    <property type="project" value="UniProtKB-SubCell"/>
</dbReference>
<keyword evidence="2 5" id="KW-0812">Transmembrane</keyword>
<dbReference type="InterPro" id="IPR036259">
    <property type="entry name" value="MFS_trans_sf"/>
</dbReference>
<evidence type="ECO:0000256" key="5">
    <source>
        <dbReference type="SAM" id="Phobius"/>
    </source>
</evidence>
<keyword evidence="3 5" id="KW-1133">Transmembrane helix</keyword>
<protein>
    <recommendedName>
        <fullName evidence="6">Major facilitator superfamily (MFS) profile domain-containing protein</fullName>
    </recommendedName>
</protein>
<dbReference type="InterPro" id="IPR050549">
    <property type="entry name" value="MFS_Trehalose_Transporter"/>
</dbReference>
<feature type="transmembrane region" description="Helical" evidence="5">
    <location>
        <begin position="403"/>
        <end position="422"/>
    </location>
</feature>
<feature type="transmembrane region" description="Helical" evidence="5">
    <location>
        <begin position="122"/>
        <end position="144"/>
    </location>
</feature>
<proteinExistence type="predicted"/>
<dbReference type="InterPro" id="IPR003663">
    <property type="entry name" value="Sugar/inositol_transpt"/>
</dbReference>
<evidence type="ECO:0000313" key="8">
    <source>
        <dbReference type="Proteomes" id="UP001367676"/>
    </source>
</evidence>
<feature type="transmembrane region" description="Helical" evidence="5">
    <location>
        <begin position="334"/>
        <end position="360"/>
    </location>
</feature>
<name>A0AAN9TJG4_9HEMI</name>
<evidence type="ECO:0000256" key="1">
    <source>
        <dbReference type="ARBA" id="ARBA00004141"/>
    </source>
</evidence>
<keyword evidence="8" id="KW-1185">Reference proteome</keyword>
<dbReference type="AlphaFoldDB" id="A0AAN9TJG4"/>
<feature type="transmembrane region" description="Helical" evidence="5">
    <location>
        <begin position="236"/>
        <end position="259"/>
    </location>
</feature>
<gene>
    <name evidence="7" type="ORF">V9T40_011863</name>
</gene>
<dbReference type="PANTHER" id="PTHR48021">
    <property type="match status" value="1"/>
</dbReference>
<dbReference type="InterPro" id="IPR020846">
    <property type="entry name" value="MFS_dom"/>
</dbReference>
<dbReference type="Gene3D" id="1.20.1250.20">
    <property type="entry name" value="MFS general substrate transporter like domains"/>
    <property type="match status" value="1"/>
</dbReference>
<evidence type="ECO:0000256" key="4">
    <source>
        <dbReference type="ARBA" id="ARBA00023136"/>
    </source>
</evidence>
<dbReference type="Pfam" id="PF00083">
    <property type="entry name" value="Sugar_tr"/>
    <property type="match status" value="1"/>
</dbReference>
<keyword evidence="4 5" id="KW-0472">Membrane</keyword>
<dbReference type="GO" id="GO:0022857">
    <property type="term" value="F:transmembrane transporter activity"/>
    <property type="evidence" value="ECO:0007669"/>
    <property type="project" value="InterPro"/>
</dbReference>
<dbReference type="Proteomes" id="UP001367676">
    <property type="component" value="Unassembled WGS sequence"/>
</dbReference>